<organism evidence="3 4">
    <name type="scientific">Lasiosphaeria hispida</name>
    <dbReference type="NCBI Taxonomy" id="260671"/>
    <lineage>
        <taxon>Eukaryota</taxon>
        <taxon>Fungi</taxon>
        <taxon>Dikarya</taxon>
        <taxon>Ascomycota</taxon>
        <taxon>Pezizomycotina</taxon>
        <taxon>Sordariomycetes</taxon>
        <taxon>Sordariomycetidae</taxon>
        <taxon>Sordariales</taxon>
        <taxon>Lasiosphaeriaceae</taxon>
        <taxon>Lasiosphaeria</taxon>
    </lineage>
</organism>
<feature type="domain" description="HNH nuclease" evidence="2">
    <location>
        <begin position="205"/>
        <end position="272"/>
    </location>
</feature>
<evidence type="ECO:0000313" key="4">
    <source>
        <dbReference type="Proteomes" id="UP001275084"/>
    </source>
</evidence>
<reference evidence="3" key="1">
    <citation type="journal article" date="2023" name="Mol. Phylogenet. Evol.">
        <title>Genome-scale phylogeny and comparative genomics of the fungal order Sordariales.</title>
        <authorList>
            <person name="Hensen N."/>
            <person name="Bonometti L."/>
            <person name="Westerberg I."/>
            <person name="Brannstrom I.O."/>
            <person name="Guillou S."/>
            <person name="Cros-Aarteil S."/>
            <person name="Calhoun S."/>
            <person name="Haridas S."/>
            <person name="Kuo A."/>
            <person name="Mondo S."/>
            <person name="Pangilinan J."/>
            <person name="Riley R."/>
            <person name="LaButti K."/>
            <person name="Andreopoulos B."/>
            <person name="Lipzen A."/>
            <person name="Chen C."/>
            <person name="Yan M."/>
            <person name="Daum C."/>
            <person name="Ng V."/>
            <person name="Clum A."/>
            <person name="Steindorff A."/>
            <person name="Ohm R.A."/>
            <person name="Martin F."/>
            <person name="Silar P."/>
            <person name="Natvig D.O."/>
            <person name="Lalanne C."/>
            <person name="Gautier V."/>
            <person name="Ament-Velasquez S.L."/>
            <person name="Kruys A."/>
            <person name="Hutchinson M.I."/>
            <person name="Powell A.J."/>
            <person name="Barry K."/>
            <person name="Miller A.N."/>
            <person name="Grigoriev I.V."/>
            <person name="Debuchy R."/>
            <person name="Gladieux P."/>
            <person name="Hiltunen Thoren M."/>
            <person name="Johannesson H."/>
        </authorList>
    </citation>
    <scope>NUCLEOTIDE SEQUENCE</scope>
    <source>
        <strain evidence="3">CBS 955.72</strain>
    </source>
</reference>
<gene>
    <name evidence="3" type="ORF">B0T25DRAFT_620390</name>
</gene>
<feature type="compositionally biased region" description="Low complexity" evidence="1">
    <location>
        <begin position="410"/>
        <end position="432"/>
    </location>
</feature>
<dbReference type="Proteomes" id="UP001275084">
    <property type="component" value="Unassembled WGS sequence"/>
</dbReference>
<comment type="caution">
    <text evidence="3">The sequence shown here is derived from an EMBL/GenBank/DDBJ whole genome shotgun (WGS) entry which is preliminary data.</text>
</comment>
<sequence length="432" mass="47040">MAPRCQIRSALPPPTHPDGGLCTAVCHQDDGALIKLRHPGYPDTKNVLLVFPALDPIIADDSDDGDNVNANNADSADNTNNSNNTKAMFGLHCETARIACAIAANNRWDGFLSTNKATDATPLPLLPDEILPAGSYYFHVPWLGDASSAAAALPYPVVPSFANFQFPHDNLPSLWAAMRIPRHRGDTQPRPSSFDQVVLARDVSCRISQSIFGTESAHLVPRMENSWFNANGMLLYSSRPSIPTAISVDDPRNVLLLRSDLHHLFDQGRFVLVPKEGIWVVHILSGLPEEELAALYHNVCLQPLSGLSVEFLFARFAWTVLAQLSQGIFLQAGVNRQLVTVQGDSVLTKMWSGPDCLVQFTAAKSRSQSPKKRIGTGSENQDGDDDDGEDACTDGDYNDIDGRGRKRWRSSSSPSSVGSSLLESPLVNREEG</sequence>
<evidence type="ECO:0000259" key="2">
    <source>
        <dbReference type="Pfam" id="PF13391"/>
    </source>
</evidence>
<evidence type="ECO:0000256" key="1">
    <source>
        <dbReference type="SAM" id="MobiDB-lite"/>
    </source>
</evidence>
<feature type="region of interest" description="Disordered" evidence="1">
    <location>
        <begin position="368"/>
        <end position="432"/>
    </location>
</feature>
<keyword evidence="4" id="KW-1185">Reference proteome</keyword>
<dbReference type="EMBL" id="JAUIQD010000001">
    <property type="protein sequence ID" value="KAK3364145.1"/>
    <property type="molecule type" value="Genomic_DNA"/>
</dbReference>
<dbReference type="AlphaFoldDB" id="A0AAJ0HWE9"/>
<reference evidence="3" key="2">
    <citation type="submission" date="2023-06" db="EMBL/GenBank/DDBJ databases">
        <authorList>
            <consortium name="Lawrence Berkeley National Laboratory"/>
            <person name="Haridas S."/>
            <person name="Hensen N."/>
            <person name="Bonometti L."/>
            <person name="Westerberg I."/>
            <person name="Brannstrom I.O."/>
            <person name="Guillou S."/>
            <person name="Cros-Aarteil S."/>
            <person name="Calhoun S."/>
            <person name="Kuo A."/>
            <person name="Mondo S."/>
            <person name="Pangilinan J."/>
            <person name="Riley R."/>
            <person name="Labutti K."/>
            <person name="Andreopoulos B."/>
            <person name="Lipzen A."/>
            <person name="Chen C."/>
            <person name="Yanf M."/>
            <person name="Daum C."/>
            <person name="Ng V."/>
            <person name="Clum A."/>
            <person name="Steindorff A."/>
            <person name="Ohm R."/>
            <person name="Martin F."/>
            <person name="Silar P."/>
            <person name="Natvig D."/>
            <person name="Lalanne C."/>
            <person name="Gautier V."/>
            <person name="Ament-Velasquez S.L."/>
            <person name="Kruys A."/>
            <person name="Hutchinson M.I."/>
            <person name="Powell A.J."/>
            <person name="Barry K."/>
            <person name="Miller A.N."/>
            <person name="Grigoriev I.V."/>
            <person name="Debuchy R."/>
            <person name="Gladieux P."/>
            <person name="Thoren M.H."/>
            <person name="Johannesson H."/>
        </authorList>
    </citation>
    <scope>NUCLEOTIDE SEQUENCE</scope>
    <source>
        <strain evidence="3">CBS 955.72</strain>
    </source>
</reference>
<protein>
    <recommendedName>
        <fullName evidence="2">HNH nuclease domain-containing protein</fullName>
    </recommendedName>
</protein>
<accession>A0AAJ0HWE9</accession>
<feature type="compositionally biased region" description="Acidic residues" evidence="1">
    <location>
        <begin position="381"/>
        <end position="399"/>
    </location>
</feature>
<dbReference type="InterPro" id="IPR003615">
    <property type="entry name" value="HNH_nuc"/>
</dbReference>
<proteinExistence type="predicted"/>
<evidence type="ECO:0000313" key="3">
    <source>
        <dbReference type="EMBL" id="KAK3364145.1"/>
    </source>
</evidence>
<name>A0AAJ0HWE9_9PEZI</name>
<dbReference type="Pfam" id="PF13391">
    <property type="entry name" value="HNH_2"/>
    <property type="match status" value="1"/>
</dbReference>